<protein>
    <submittedName>
        <fullName evidence="1">Uncharacterized protein</fullName>
    </submittedName>
</protein>
<accession>A0A016VWI9</accession>
<dbReference type="Proteomes" id="UP000024635">
    <property type="component" value="Unassembled WGS sequence"/>
</dbReference>
<comment type="caution">
    <text evidence="1">The sequence shown here is derived from an EMBL/GenBank/DDBJ whole genome shotgun (WGS) entry which is preliminary data.</text>
</comment>
<dbReference type="AlphaFoldDB" id="A0A016VWI9"/>
<organism evidence="1 2">
    <name type="scientific">Ancylostoma ceylanicum</name>
    <dbReference type="NCBI Taxonomy" id="53326"/>
    <lineage>
        <taxon>Eukaryota</taxon>
        <taxon>Metazoa</taxon>
        <taxon>Ecdysozoa</taxon>
        <taxon>Nematoda</taxon>
        <taxon>Chromadorea</taxon>
        <taxon>Rhabditida</taxon>
        <taxon>Rhabditina</taxon>
        <taxon>Rhabditomorpha</taxon>
        <taxon>Strongyloidea</taxon>
        <taxon>Ancylostomatidae</taxon>
        <taxon>Ancylostomatinae</taxon>
        <taxon>Ancylostoma</taxon>
    </lineage>
</organism>
<gene>
    <name evidence="1" type="primary">Acey_s0004.g2128</name>
    <name evidence="1" type="ORF">Y032_0004g2128</name>
</gene>
<sequence>MGRRSQLTVSFGIVAKITHQEIGVTDDLRWEVMVTVEYRSAGCARNCVLTEKEPLHARLATTTNSNQEQKVLSTTFS</sequence>
<proteinExistence type="predicted"/>
<dbReference type="EMBL" id="JARK01001340">
    <property type="protein sequence ID" value="EYC31392.1"/>
    <property type="molecule type" value="Genomic_DNA"/>
</dbReference>
<reference evidence="2" key="1">
    <citation type="journal article" date="2015" name="Nat. Genet.">
        <title>The genome and transcriptome of the zoonotic hookworm Ancylostoma ceylanicum identify infection-specific gene families.</title>
        <authorList>
            <person name="Schwarz E.M."/>
            <person name="Hu Y."/>
            <person name="Antoshechkin I."/>
            <person name="Miller M.M."/>
            <person name="Sternberg P.W."/>
            <person name="Aroian R.V."/>
        </authorList>
    </citation>
    <scope>NUCLEOTIDE SEQUENCE</scope>
    <source>
        <strain evidence="2">HY135</strain>
    </source>
</reference>
<evidence type="ECO:0000313" key="1">
    <source>
        <dbReference type="EMBL" id="EYC31392.1"/>
    </source>
</evidence>
<keyword evidence="2" id="KW-1185">Reference proteome</keyword>
<evidence type="ECO:0000313" key="2">
    <source>
        <dbReference type="Proteomes" id="UP000024635"/>
    </source>
</evidence>
<name>A0A016VWI9_9BILA</name>